<dbReference type="PANTHER" id="PTHR23037:SF7">
    <property type="entry name" value="INTERLEUKIN-21 RECEPTOR"/>
    <property type="match status" value="1"/>
</dbReference>
<proteinExistence type="predicted"/>
<evidence type="ECO:0000256" key="9">
    <source>
        <dbReference type="SAM" id="SignalP"/>
    </source>
</evidence>
<dbReference type="AlphaFoldDB" id="A0A6G1QPY4"/>
<sequence>MSGLTGAMDQSSTLMLNLILLLLLVSTNVICLHRHSVTGSHNLHCVTDYLVTINCSLTITPSENTSESNYSYWLTLAQEEEETLVCDLTNSYGNSSCSVKRPDFPPSTFTDLDTLEISLCHKQNDEPEVCEMLDDQFTPYKNIKPNAPCCLTVTQNSSRHHFTWKSTYEEYSVFTELVENLDYQLHFYKTGEKHNVVSHAINTGSTKYSVDDQNFVPNTEYTARVRASPNQAFYKGQCSDWSTEVQWVTGSAMNGPPRVGLEFDLGKVFIPLCVMVPLILFLCYAPVLKWRQKSFIPTPAPYFHTLYSDCQGDFKSWVITQENSADMLKTEETLQIDTLTKCVAVLEEESQPQSHHQLMEGSAYSNIIDHTCDISLLGVPYIVSTMDQLSAQESSLKNLTLISQPGSPAEGDSGCWLCSNLSLEKDPPWYCNEYCTLSTFQQSTPITTEHHGSSCLQGVIGVDTTRET</sequence>
<keyword evidence="4 8" id="KW-1133">Transmembrane helix</keyword>
<dbReference type="SUPFAM" id="SSF49265">
    <property type="entry name" value="Fibronectin type III"/>
    <property type="match status" value="1"/>
</dbReference>
<dbReference type="Gene3D" id="2.60.40.10">
    <property type="entry name" value="Immunoglobulins"/>
    <property type="match status" value="1"/>
</dbReference>
<dbReference type="CDD" id="cd00063">
    <property type="entry name" value="FN3"/>
    <property type="match status" value="1"/>
</dbReference>
<keyword evidence="2 8" id="KW-0812">Transmembrane</keyword>
<name>A0A6G1QPY4_CHAAH</name>
<feature type="chain" id="PRO_5026192716" evidence="9">
    <location>
        <begin position="32"/>
        <end position="468"/>
    </location>
</feature>
<dbReference type="InterPro" id="IPR013783">
    <property type="entry name" value="Ig-like_fold"/>
</dbReference>
<keyword evidence="3 9" id="KW-0732">Signal</keyword>
<comment type="subcellular location">
    <subcellularLocation>
        <location evidence="1">Membrane</location>
        <topology evidence="1">Single-pass type I membrane protein</topology>
    </subcellularLocation>
</comment>
<feature type="domain" description="Fibronectin type-III" evidence="10">
    <location>
        <begin position="144"/>
        <end position="252"/>
    </location>
</feature>
<keyword evidence="7" id="KW-0325">Glycoprotein</keyword>
<dbReference type="Proteomes" id="UP000503349">
    <property type="component" value="Chromosome 20"/>
</dbReference>
<evidence type="ECO:0000313" key="11">
    <source>
        <dbReference type="EMBL" id="KAF3704544.1"/>
    </source>
</evidence>
<evidence type="ECO:0000256" key="5">
    <source>
        <dbReference type="ARBA" id="ARBA00023136"/>
    </source>
</evidence>
<evidence type="ECO:0000256" key="2">
    <source>
        <dbReference type="ARBA" id="ARBA00022692"/>
    </source>
</evidence>
<dbReference type="EMBL" id="CM015731">
    <property type="protein sequence ID" value="KAF3704544.1"/>
    <property type="molecule type" value="Genomic_DNA"/>
</dbReference>
<keyword evidence="5 8" id="KW-0472">Membrane</keyword>
<evidence type="ECO:0000256" key="7">
    <source>
        <dbReference type="ARBA" id="ARBA00023180"/>
    </source>
</evidence>
<keyword evidence="12" id="KW-1185">Reference proteome</keyword>
<evidence type="ECO:0000256" key="1">
    <source>
        <dbReference type="ARBA" id="ARBA00004479"/>
    </source>
</evidence>
<dbReference type="GO" id="GO:0009897">
    <property type="term" value="C:external side of plasma membrane"/>
    <property type="evidence" value="ECO:0007669"/>
    <property type="project" value="TreeGrafter"/>
</dbReference>
<evidence type="ECO:0000256" key="8">
    <source>
        <dbReference type="SAM" id="Phobius"/>
    </source>
</evidence>
<dbReference type="InterPro" id="IPR036116">
    <property type="entry name" value="FN3_sf"/>
</dbReference>
<dbReference type="PANTHER" id="PTHR23037">
    <property type="entry name" value="CYTOKINE RECEPTOR"/>
    <property type="match status" value="1"/>
</dbReference>
<dbReference type="InterPro" id="IPR003961">
    <property type="entry name" value="FN3_dom"/>
</dbReference>
<evidence type="ECO:0000256" key="4">
    <source>
        <dbReference type="ARBA" id="ARBA00022989"/>
    </source>
</evidence>
<evidence type="ECO:0000256" key="6">
    <source>
        <dbReference type="ARBA" id="ARBA00023170"/>
    </source>
</evidence>
<evidence type="ECO:0000259" key="10">
    <source>
        <dbReference type="PROSITE" id="PS50853"/>
    </source>
</evidence>
<accession>A0A6G1QPY4</accession>
<dbReference type="GO" id="GO:0004896">
    <property type="term" value="F:cytokine receptor activity"/>
    <property type="evidence" value="ECO:0007669"/>
    <property type="project" value="TreeGrafter"/>
</dbReference>
<reference evidence="12" key="2">
    <citation type="submission" date="2019-02" db="EMBL/GenBank/DDBJ databases">
        <title>Opniocepnalus argus Var Kimnra genome.</title>
        <authorList>
            <person name="Zhou C."/>
            <person name="Xiao S."/>
        </authorList>
    </citation>
    <scope>NUCLEOTIDE SEQUENCE [LARGE SCALE GENOMIC DNA]</scope>
</reference>
<keyword evidence="6 11" id="KW-0675">Receptor</keyword>
<feature type="signal peptide" evidence="9">
    <location>
        <begin position="1"/>
        <end position="31"/>
    </location>
</feature>
<protein>
    <submittedName>
        <fullName evidence="11">Interleukin-21 receptor</fullName>
    </submittedName>
</protein>
<gene>
    <name evidence="11" type="ORF">EXN66_Car020233</name>
</gene>
<evidence type="ECO:0000313" key="12">
    <source>
        <dbReference type="Proteomes" id="UP000503349"/>
    </source>
</evidence>
<reference evidence="11 12" key="1">
    <citation type="submission" date="2019-02" db="EMBL/GenBank/DDBJ databases">
        <title>Opniocepnalus argus genome.</title>
        <authorList>
            <person name="Zhou C."/>
            <person name="Xiao S."/>
        </authorList>
    </citation>
    <scope>NUCLEOTIDE SEQUENCE [LARGE SCALE GENOMIC DNA]</scope>
    <source>
        <strain evidence="11">OARG1902GOOAL</strain>
        <tissue evidence="11">Muscle</tissue>
    </source>
</reference>
<organism evidence="11 12">
    <name type="scientific">Channa argus</name>
    <name type="common">Northern snakehead</name>
    <name type="synonym">Ophicephalus argus</name>
    <dbReference type="NCBI Taxonomy" id="215402"/>
    <lineage>
        <taxon>Eukaryota</taxon>
        <taxon>Metazoa</taxon>
        <taxon>Chordata</taxon>
        <taxon>Craniata</taxon>
        <taxon>Vertebrata</taxon>
        <taxon>Euteleostomi</taxon>
        <taxon>Actinopterygii</taxon>
        <taxon>Neopterygii</taxon>
        <taxon>Teleostei</taxon>
        <taxon>Neoteleostei</taxon>
        <taxon>Acanthomorphata</taxon>
        <taxon>Anabantaria</taxon>
        <taxon>Anabantiformes</taxon>
        <taxon>Channoidei</taxon>
        <taxon>Channidae</taxon>
        <taxon>Channa</taxon>
    </lineage>
</organism>
<evidence type="ECO:0000256" key="3">
    <source>
        <dbReference type="ARBA" id="ARBA00022729"/>
    </source>
</evidence>
<feature type="transmembrane region" description="Helical" evidence="8">
    <location>
        <begin position="268"/>
        <end position="287"/>
    </location>
</feature>
<dbReference type="PROSITE" id="PS50853">
    <property type="entry name" value="FN3"/>
    <property type="match status" value="1"/>
</dbReference>